<evidence type="ECO:0000259" key="16">
    <source>
        <dbReference type="PROSITE" id="PS51490"/>
    </source>
</evidence>
<dbReference type="InterPro" id="IPR018490">
    <property type="entry name" value="cNMP-bd_dom_sf"/>
</dbReference>
<evidence type="ECO:0000256" key="1">
    <source>
        <dbReference type="ARBA" id="ARBA00004141"/>
    </source>
</evidence>
<dbReference type="InterPro" id="IPR045319">
    <property type="entry name" value="KAT/AKT"/>
</dbReference>
<dbReference type="PANTHER" id="PTHR45743:SF27">
    <property type="entry name" value="POTASSIUM CHANNEL KAT3"/>
    <property type="match status" value="1"/>
</dbReference>
<reference evidence="17" key="1">
    <citation type="submission" date="2020-05" db="EMBL/GenBank/DDBJ databases">
        <title>WGS assembly of Panicum virgatum.</title>
        <authorList>
            <person name="Lovell J.T."/>
            <person name="Jenkins J."/>
            <person name="Shu S."/>
            <person name="Juenger T.E."/>
            <person name="Schmutz J."/>
        </authorList>
    </citation>
    <scope>NUCLEOTIDE SEQUENCE</scope>
    <source>
        <strain evidence="17">AP13</strain>
    </source>
</reference>
<protein>
    <submittedName>
        <fullName evidence="17">Uncharacterized protein</fullName>
    </submittedName>
</protein>
<keyword evidence="18" id="KW-1185">Reference proteome</keyword>
<dbReference type="Pfam" id="PF11834">
    <property type="entry name" value="KHA"/>
    <property type="match status" value="1"/>
</dbReference>
<keyword evidence="5 14" id="KW-0812">Transmembrane</keyword>
<gene>
    <name evidence="17" type="ORF">PVAP13_5KG472200</name>
</gene>
<evidence type="ECO:0000256" key="13">
    <source>
        <dbReference type="SAM" id="MobiDB-lite"/>
    </source>
</evidence>
<evidence type="ECO:0000256" key="7">
    <source>
        <dbReference type="ARBA" id="ARBA00022882"/>
    </source>
</evidence>
<dbReference type="SUPFAM" id="SSF81324">
    <property type="entry name" value="Voltage-gated potassium channels"/>
    <property type="match status" value="1"/>
</dbReference>
<keyword evidence="7" id="KW-0851">Voltage-gated channel</keyword>
<keyword evidence="8" id="KW-0630">Potassium</keyword>
<dbReference type="PRINTS" id="PR01463">
    <property type="entry name" value="EAGCHANLFMLY"/>
</dbReference>
<dbReference type="SMART" id="SM00100">
    <property type="entry name" value="cNMP"/>
    <property type="match status" value="1"/>
</dbReference>
<keyword evidence="10" id="KW-0406">Ion transport</keyword>
<feature type="domain" description="Cyclic nucleotide-binding" evidence="15">
    <location>
        <begin position="407"/>
        <end position="515"/>
    </location>
</feature>
<feature type="transmembrane region" description="Helical" evidence="14">
    <location>
        <begin position="52"/>
        <end position="70"/>
    </location>
</feature>
<dbReference type="InterPro" id="IPR005821">
    <property type="entry name" value="Ion_trans_dom"/>
</dbReference>
<evidence type="ECO:0000259" key="15">
    <source>
        <dbReference type="PROSITE" id="PS50042"/>
    </source>
</evidence>
<evidence type="ECO:0000256" key="5">
    <source>
        <dbReference type="ARBA" id="ARBA00022692"/>
    </source>
</evidence>
<evidence type="ECO:0000256" key="8">
    <source>
        <dbReference type="ARBA" id="ARBA00022958"/>
    </source>
</evidence>
<evidence type="ECO:0000313" key="17">
    <source>
        <dbReference type="EMBL" id="KAG2600296.1"/>
    </source>
</evidence>
<evidence type="ECO:0000256" key="3">
    <source>
        <dbReference type="ARBA" id="ARBA00022448"/>
    </source>
</evidence>
<dbReference type="AlphaFoldDB" id="A0A8T0SVS8"/>
<comment type="similarity">
    <text evidence="2">Belongs to the potassium channel family. Plant (TC 1.A.1.4) subfamily.</text>
</comment>
<dbReference type="InterPro" id="IPR000595">
    <property type="entry name" value="cNMP-bd_dom"/>
</dbReference>
<dbReference type="SUPFAM" id="SSF51206">
    <property type="entry name" value="cAMP-binding domain-like"/>
    <property type="match status" value="1"/>
</dbReference>
<dbReference type="PANTHER" id="PTHR45743">
    <property type="entry name" value="POTASSIUM CHANNEL AKT1"/>
    <property type="match status" value="1"/>
</dbReference>
<dbReference type="InterPro" id="IPR021789">
    <property type="entry name" value="KHA_dom"/>
</dbReference>
<keyword evidence="12" id="KW-0407">Ion channel</keyword>
<evidence type="ECO:0000256" key="4">
    <source>
        <dbReference type="ARBA" id="ARBA00022538"/>
    </source>
</evidence>
<feature type="region of interest" description="Disordered" evidence="13">
    <location>
        <begin position="258"/>
        <end position="279"/>
    </location>
</feature>
<dbReference type="EMBL" id="CM029045">
    <property type="protein sequence ID" value="KAG2600296.1"/>
    <property type="molecule type" value="Genomic_DNA"/>
</dbReference>
<keyword evidence="3" id="KW-0813">Transport</keyword>
<comment type="caution">
    <text evidence="17">The sequence shown here is derived from an EMBL/GenBank/DDBJ whole genome shotgun (WGS) entry which is preliminary data.</text>
</comment>
<evidence type="ECO:0000313" key="18">
    <source>
        <dbReference type="Proteomes" id="UP000823388"/>
    </source>
</evidence>
<feature type="domain" description="KHA" evidence="16">
    <location>
        <begin position="564"/>
        <end position="636"/>
    </location>
</feature>
<evidence type="ECO:0000256" key="6">
    <source>
        <dbReference type="ARBA" id="ARBA00022826"/>
    </source>
</evidence>
<dbReference type="CDD" id="cd00038">
    <property type="entry name" value="CAP_ED"/>
    <property type="match status" value="1"/>
</dbReference>
<evidence type="ECO:0000256" key="12">
    <source>
        <dbReference type="ARBA" id="ARBA00023303"/>
    </source>
</evidence>
<dbReference type="PROSITE" id="PS51490">
    <property type="entry name" value="KHA"/>
    <property type="match status" value="1"/>
</dbReference>
<accession>A0A8T0SVS8</accession>
<evidence type="ECO:0000256" key="14">
    <source>
        <dbReference type="SAM" id="Phobius"/>
    </source>
</evidence>
<feature type="transmembrane region" description="Helical" evidence="14">
    <location>
        <begin position="82"/>
        <end position="106"/>
    </location>
</feature>
<dbReference type="InterPro" id="IPR014710">
    <property type="entry name" value="RmlC-like_jellyroll"/>
</dbReference>
<dbReference type="PROSITE" id="PS50042">
    <property type="entry name" value="CNMP_BINDING_3"/>
    <property type="match status" value="1"/>
</dbReference>
<comment type="subcellular location">
    <subcellularLocation>
        <location evidence="1">Membrane</location>
        <topology evidence="1">Multi-pass membrane protein</topology>
    </subcellularLocation>
</comment>
<evidence type="ECO:0000256" key="10">
    <source>
        <dbReference type="ARBA" id="ARBA00023065"/>
    </source>
</evidence>
<proteinExistence type="inferred from homology"/>
<evidence type="ECO:0000256" key="2">
    <source>
        <dbReference type="ARBA" id="ARBA00007929"/>
    </source>
</evidence>
<dbReference type="Proteomes" id="UP000823388">
    <property type="component" value="Chromosome 5K"/>
</dbReference>
<organism evidence="17 18">
    <name type="scientific">Panicum virgatum</name>
    <name type="common">Blackwell switchgrass</name>
    <dbReference type="NCBI Taxonomy" id="38727"/>
    <lineage>
        <taxon>Eukaryota</taxon>
        <taxon>Viridiplantae</taxon>
        <taxon>Streptophyta</taxon>
        <taxon>Embryophyta</taxon>
        <taxon>Tracheophyta</taxon>
        <taxon>Spermatophyta</taxon>
        <taxon>Magnoliopsida</taxon>
        <taxon>Liliopsida</taxon>
        <taxon>Poales</taxon>
        <taxon>Poaceae</taxon>
        <taxon>PACMAD clade</taxon>
        <taxon>Panicoideae</taxon>
        <taxon>Panicodae</taxon>
        <taxon>Paniceae</taxon>
        <taxon>Panicinae</taxon>
        <taxon>Panicum</taxon>
        <taxon>Panicum sect. Hiantes</taxon>
    </lineage>
</organism>
<keyword evidence="6" id="KW-0631">Potassium channel</keyword>
<sequence length="636" mass="71538">MARPEAAGESWTLPAASNGRRGVSGELLPAFGEPFPPSVENIINPYDCRYRWWNGFLIVLVLYSAWASPFELALERAATTPLLVADLVADAFFAVDIAASFSVAYFDRSANLFVDDRRKIAARCLRRPWFAMEVASTVPFHIIYRLVSGRSTGFRYLNLLRLWRLRRVSKLFARLEKDIRFNYFYTRVVKLIGVTLFALHSSACIFLWMAFHHQDKERTWLGKPGALRNHLRNHMDTHIDRALKRRWAAQKSGTRLGGLTHAPHTRTPEPHYPSAPLGIKSPCDTQDAPTGRYMAPPLVYWSITTLATVGYGDLHAVNPGEMAFATCYMLFNLGLTSYIIGNMTNLVVHAATNTFEMRDMVRRVSTFGSANRLPPELREQMMASAQLRFHTGEVAQQQLLSDLPRALRSGIAQHLFRDTVSEMTAEYFPPKADIVLQNETSTDCYIIVSGAVLVMKVGPHGMAGELGVIFGIPQPFTVRSRRLTEVVRIGQSHLLRILRPNTADAGTVHANFVQYLKSLKEHVVADAPFFREILSDTAIDQLQNGAIFQRLGTEQYERRQSRPRVVIHDQSPGDGTEKTQNRPGGKLIFLPESLQELMKIAEVKLGKAVRRVLTVDGAEVDDIVVLRDGDHLVLCW</sequence>
<feature type="transmembrane region" description="Helical" evidence="14">
    <location>
        <begin position="191"/>
        <end position="211"/>
    </location>
</feature>
<dbReference type="Gene3D" id="2.60.120.10">
    <property type="entry name" value="Jelly Rolls"/>
    <property type="match status" value="1"/>
</dbReference>
<keyword evidence="11 14" id="KW-0472">Membrane</keyword>
<dbReference type="Pfam" id="PF00520">
    <property type="entry name" value="Ion_trans"/>
    <property type="match status" value="1"/>
</dbReference>
<keyword evidence="9 14" id="KW-1133">Transmembrane helix</keyword>
<dbReference type="GO" id="GO:0034702">
    <property type="term" value="C:monoatomic ion channel complex"/>
    <property type="evidence" value="ECO:0007669"/>
    <property type="project" value="UniProtKB-KW"/>
</dbReference>
<dbReference type="InterPro" id="IPR003938">
    <property type="entry name" value="K_chnl_volt-dep_EAG/ELK/ERG"/>
</dbReference>
<dbReference type="Gene3D" id="1.10.287.70">
    <property type="match status" value="1"/>
</dbReference>
<evidence type="ECO:0000256" key="9">
    <source>
        <dbReference type="ARBA" id="ARBA00022989"/>
    </source>
</evidence>
<evidence type="ECO:0000256" key="11">
    <source>
        <dbReference type="ARBA" id="ARBA00023136"/>
    </source>
</evidence>
<name>A0A8T0SVS8_PANVG</name>
<dbReference type="GO" id="GO:0005249">
    <property type="term" value="F:voltage-gated potassium channel activity"/>
    <property type="evidence" value="ECO:0007669"/>
    <property type="project" value="InterPro"/>
</dbReference>
<keyword evidence="4" id="KW-0633">Potassium transport</keyword>